<keyword evidence="2" id="KW-1185">Reference proteome</keyword>
<reference evidence="1 2" key="1">
    <citation type="journal article" date="2020" name="IScience">
        <title>Genome Sequencing of the Endangered Kingdonia uniflora (Circaeasteraceae, Ranunculales) Reveals Potential Mechanisms of Evolutionary Specialization.</title>
        <authorList>
            <person name="Sun Y."/>
            <person name="Deng T."/>
            <person name="Zhang A."/>
            <person name="Moore M.J."/>
            <person name="Landis J.B."/>
            <person name="Lin N."/>
            <person name="Zhang H."/>
            <person name="Zhang X."/>
            <person name="Huang J."/>
            <person name="Zhang X."/>
            <person name="Sun H."/>
            <person name="Wang H."/>
        </authorList>
    </citation>
    <scope>NUCLEOTIDE SEQUENCE [LARGE SCALE GENOMIC DNA]</scope>
    <source>
        <strain evidence="1">TB1705</strain>
        <tissue evidence="1">Leaf</tissue>
    </source>
</reference>
<dbReference type="PANTHER" id="PTHR34049">
    <property type="entry name" value="F-BOX PROTEIN SKIP27"/>
    <property type="match status" value="1"/>
</dbReference>
<sequence length="299" mass="33209">MQQPKSYFEVFAVGACRRKMLGIVSYKDLYGRSVCVSGSLHLVANANRIWRDNKFILSFNLDFKEFGEIISPLIDMVLPGVGSWSEFYKLGVLGGCLSFTDCKSSKGYIVGQYIVGQYIVGLSLSVELPLCSGWAICLRENGEILLQLYYGSLISYNPESGKSKGVAGASLPFHCVVPSLTHMALVELEKAGILKFAISQVILARQFHFNYTTPDRTRDEILRTKTPLPTKHWPFICKRNGKGISCPIPHTPKVLGLRLKTGESRSSEWGSRSNGRVSIEVVQTTSRLVRTKKALFISS</sequence>
<protein>
    <submittedName>
        <fullName evidence="1">Uncharacterized protein</fullName>
    </submittedName>
</protein>
<gene>
    <name evidence="1" type="ORF">GIB67_022991</name>
</gene>
<evidence type="ECO:0000313" key="2">
    <source>
        <dbReference type="Proteomes" id="UP000541444"/>
    </source>
</evidence>
<accession>A0A7J7P311</accession>
<dbReference type="OrthoDB" id="514005at2759"/>
<dbReference type="EMBL" id="JACGCM010000333">
    <property type="protein sequence ID" value="KAF6173632.1"/>
    <property type="molecule type" value="Genomic_DNA"/>
</dbReference>
<dbReference type="AlphaFoldDB" id="A0A7J7P311"/>
<organism evidence="1 2">
    <name type="scientific">Kingdonia uniflora</name>
    <dbReference type="NCBI Taxonomy" id="39325"/>
    <lineage>
        <taxon>Eukaryota</taxon>
        <taxon>Viridiplantae</taxon>
        <taxon>Streptophyta</taxon>
        <taxon>Embryophyta</taxon>
        <taxon>Tracheophyta</taxon>
        <taxon>Spermatophyta</taxon>
        <taxon>Magnoliopsida</taxon>
        <taxon>Ranunculales</taxon>
        <taxon>Circaeasteraceae</taxon>
        <taxon>Kingdonia</taxon>
    </lineage>
</organism>
<dbReference type="InterPro" id="IPR045286">
    <property type="entry name" value="FBS1-like"/>
</dbReference>
<evidence type="ECO:0000313" key="1">
    <source>
        <dbReference type="EMBL" id="KAF6173632.1"/>
    </source>
</evidence>
<dbReference type="Proteomes" id="UP000541444">
    <property type="component" value="Unassembled WGS sequence"/>
</dbReference>
<comment type="caution">
    <text evidence="1">The sequence shown here is derived from an EMBL/GenBank/DDBJ whole genome shotgun (WGS) entry which is preliminary data.</text>
</comment>
<dbReference type="PANTHER" id="PTHR34049:SF2">
    <property type="entry name" value="F-BOX DOMAIN CONTAINING PROTEIN, EXPRESSED"/>
    <property type="match status" value="1"/>
</dbReference>
<proteinExistence type="predicted"/>
<name>A0A7J7P311_9MAGN</name>